<dbReference type="SMART" id="SM00382">
    <property type="entry name" value="AAA"/>
    <property type="match status" value="1"/>
</dbReference>
<dbReference type="Proteomes" id="UP000195918">
    <property type="component" value="Unassembled WGS sequence"/>
</dbReference>
<reference evidence="6" key="1">
    <citation type="submission" date="2017-02" db="EMBL/GenBank/DDBJ databases">
        <authorList>
            <person name="Dridi B."/>
        </authorList>
    </citation>
    <scope>NUCLEOTIDE SEQUENCE [LARGE SCALE GENOMIC DNA]</scope>
    <source>
        <strain evidence="6">bH819</strain>
    </source>
</reference>
<dbReference type="PROSITE" id="PS00211">
    <property type="entry name" value="ABC_TRANSPORTER_1"/>
    <property type="match status" value="1"/>
</dbReference>
<proteinExistence type="predicted"/>
<dbReference type="PROSITE" id="PS50893">
    <property type="entry name" value="ABC_TRANSPORTER_2"/>
    <property type="match status" value="1"/>
</dbReference>
<accession>A0A1X6WRL5</accession>
<organism evidence="5 6">
    <name type="scientific">Vagococcus fluvialis bH819</name>
    <dbReference type="NCBI Taxonomy" id="1255619"/>
    <lineage>
        <taxon>Bacteria</taxon>
        <taxon>Bacillati</taxon>
        <taxon>Bacillota</taxon>
        <taxon>Bacilli</taxon>
        <taxon>Lactobacillales</taxon>
        <taxon>Enterococcaceae</taxon>
        <taxon>Vagococcus</taxon>
    </lineage>
</organism>
<evidence type="ECO:0000259" key="4">
    <source>
        <dbReference type="PROSITE" id="PS50893"/>
    </source>
</evidence>
<keyword evidence="1" id="KW-0813">Transport</keyword>
<dbReference type="RefSeq" id="WP_256958466.1">
    <property type="nucleotide sequence ID" value="NZ_FWFD01000016.1"/>
</dbReference>
<gene>
    <name evidence="5" type="ORF">FM121_12630</name>
</gene>
<evidence type="ECO:0000256" key="1">
    <source>
        <dbReference type="ARBA" id="ARBA00022448"/>
    </source>
</evidence>
<dbReference type="InterPro" id="IPR017871">
    <property type="entry name" value="ABC_transporter-like_CS"/>
</dbReference>
<feature type="domain" description="ABC transporter" evidence="4">
    <location>
        <begin position="5"/>
        <end position="211"/>
    </location>
</feature>
<evidence type="ECO:0000256" key="3">
    <source>
        <dbReference type="ARBA" id="ARBA00022840"/>
    </source>
</evidence>
<evidence type="ECO:0000313" key="5">
    <source>
        <dbReference type="EMBL" id="SLM86934.1"/>
    </source>
</evidence>
<sequence>MEKKIIYTNVSKKIKKDMILDNISLSLDMGKNYGIYGTNGSGKTMFLRSICGLMTVEGTIQIDTIKDIGNKNFPNSLGLLIENPSFINEFTGFENLKLLSFISKSIGDDTINQVIATVGLNPKDKRKYKKYSLGMKQRLGIAQAIIGGPDLIVLDEPTNGLDEDGINLLIKIIHSMEESTFIIASHDKEFLKHVTQTHFKMAHGKLNEASLW</sequence>
<keyword evidence="6" id="KW-1185">Reference proteome</keyword>
<evidence type="ECO:0000256" key="2">
    <source>
        <dbReference type="ARBA" id="ARBA00022741"/>
    </source>
</evidence>
<dbReference type="PANTHER" id="PTHR42939:SF1">
    <property type="entry name" value="ABC TRANSPORTER ATP-BINDING PROTEIN ALBC-RELATED"/>
    <property type="match status" value="1"/>
</dbReference>
<keyword evidence="2" id="KW-0547">Nucleotide-binding</keyword>
<dbReference type="Pfam" id="PF00005">
    <property type="entry name" value="ABC_tran"/>
    <property type="match status" value="1"/>
</dbReference>
<dbReference type="InterPro" id="IPR027417">
    <property type="entry name" value="P-loop_NTPase"/>
</dbReference>
<dbReference type="GO" id="GO:0005524">
    <property type="term" value="F:ATP binding"/>
    <property type="evidence" value="ECO:0007669"/>
    <property type="project" value="UniProtKB-KW"/>
</dbReference>
<dbReference type="InterPro" id="IPR003593">
    <property type="entry name" value="AAA+_ATPase"/>
</dbReference>
<dbReference type="AlphaFoldDB" id="A0A1X6WRL5"/>
<dbReference type="SUPFAM" id="SSF52540">
    <property type="entry name" value="P-loop containing nucleoside triphosphate hydrolases"/>
    <property type="match status" value="1"/>
</dbReference>
<dbReference type="PANTHER" id="PTHR42939">
    <property type="entry name" value="ABC TRANSPORTER ATP-BINDING PROTEIN ALBC-RELATED"/>
    <property type="match status" value="1"/>
</dbReference>
<dbReference type="EMBL" id="FWFD01000016">
    <property type="protein sequence ID" value="SLM86934.1"/>
    <property type="molecule type" value="Genomic_DNA"/>
</dbReference>
<keyword evidence="3 5" id="KW-0067">ATP-binding</keyword>
<dbReference type="GO" id="GO:0016887">
    <property type="term" value="F:ATP hydrolysis activity"/>
    <property type="evidence" value="ECO:0007669"/>
    <property type="project" value="InterPro"/>
</dbReference>
<dbReference type="InterPro" id="IPR003439">
    <property type="entry name" value="ABC_transporter-like_ATP-bd"/>
</dbReference>
<dbReference type="InterPro" id="IPR051782">
    <property type="entry name" value="ABC_Transporter_VariousFunc"/>
</dbReference>
<dbReference type="Gene3D" id="3.40.50.300">
    <property type="entry name" value="P-loop containing nucleotide triphosphate hydrolases"/>
    <property type="match status" value="1"/>
</dbReference>
<protein>
    <submittedName>
        <fullName evidence="5">ABC transporter, ATP-binding protein</fullName>
    </submittedName>
</protein>
<name>A0A1X6WRL5_9ENTE</name>
<evidence type="ECO:0000313" key="6">
    <source>
        <dbReference type="Proteomes" id="UP000195918"/>
    </source>
</evidence>